<protein>
    <submittedName>
        <fullName evidence="2">Xylose isomerase-like TIM barrel</fullName>
    </submittedName>
</protein>
<dbReference type="OrthoDB" id="9810637at2"/>
<evidence type="ECO:0000313" key="3">
    <source>
        <dbReference type="Proteomes" id="UP000320421"/>
    </source>
</evidence>
<dbReference type="SUPFAM" id="SSF51658">
    <property type="entry name" value="Xylose isomerase-like"/>
    <property type="match status" value="1"/>
</dbReference>
<dbReference type="InterPro" id="IPR050312">
    <property type="entry name" value="IolE/XylAMocC-like"/>
</dbReference>
<gene>
    <name evidence="2" type="ORF">HG66A1_65140</name>
</gene>
<dbReference type="AlphaFoldDB" id="A0A517PZ60"/>
<dbReference type="PANTHER" id="PTHR12110:SF53">
    <property type="entry name" value="BLR5974 PROTEIN"/>
    <property type="match status" value="1"/>
</dbReference>
<name>A0A517PZ60_9PLAN</name>
<keyword evidence="2" id="KW-0413">Isomerase</keyword>
<feature type="domain" description="Xylose isomerase-like TIM barrel" evidence="1">
    <location>
        <begin position="71"/>
        <end position="300"/>
    </location>
</feature>
<dbReference type="EMBL" id="CP036266">
    <property type="protein sequence ID" value="QDT24679.1"/>
    <property type="molecule type" value="Genomic_DNA"/>
</dbReference>
<proteinExistence type="predicted"/>
<dbReference type="RefSeq" id="WP_145193566.1">
    <property type="nucleotide sequence ID" value="NZ_CP036266.1"/>
</dbReference>
<dbReference type="PANTHER" id="PTHR12110">
    <property type="entry name" value="HYDROXYPYRUVATE ISOMERASE"/>
    <property type="match status" value="1"/>
</dbReference>
<evidence type="ECO:0000313" key="2">
    <source>
        <dbReference type="EMBL" id="QDT24679.1"/>
    </source>
</evidence>
<sequence>MTQASSRRDFLKQTAAFSTGLAVSSWAGSLLANTALNQPLYKISLAQWSLHRALRGGKLDNLDFAKVTKEEFGINAVEYVNQFFKDKAEDKKYLAEMNKRAADVGVKNVLIMIDGEGALGDPDAKKRTQAIENHHKWVTAAKTLGCHSIRVNARSNGSYEEQQKLAADGLRRLTEFAKKYGINVLVENHGGLSSNGAWLAGVMKMVNMPECGTLPDFGNFVLDRKTGEQYDRYKGVKELMPYAKAVSAKTHDFDKDGNEINTDYVKMMQIVLDAGYHGYVGIEYEGKKLDEYAGIKASKKLLLKVREELTPEETADPCCGQEGYYVPQRRRMFRRRLFRR</sequence>
<dbReference type="Pfam" id="PF01261">
    <property type="entry name" value="AP_endonuc_2"/>
    <property type="match status" value="1"/>
</dbReference>
<dbReference type="InterPro" id="IPR036237">
    <property type="entry name" value="Xyl_isomerase-like_sf"/>
</dbReference>
<dbReference type="PROSITE" id="PS51318">
    <property type="entry name" value="TAT"/>
    <property type="match status" value="1"/>
</dbReference>
<dbReference type="GO" id="GO:0016853">
    <property type="term" value="F:isomerase activity"/>
    <property type="evidence" value="ECO:0007669"/>
    <property type="project" value="UniProtKB-KW"/>
</dbReference>
<dbReference type="InterPro" id="IPR013022">
    <property type="entry name" value="Xyl_isomerase-like_TIM-brl"/>
</dbReference>
<evidence type="ECO:0000259" key="1">
    <source>
        <dbReference type="Pfam" id="PF01261"/>
    </source>
</evidence>
<organism evidence="2 3">
    <name type="scientific">Gimesia chilikensis</name>
    <dbReference type="NCBI Taxonomy" id="2605989"/>
    <lineage>
        <taxon>Bacteria</taxon>
        <taxon>Pseudomonadati</taxon>
        <taxon>Planctomycetota</taxon>
        <taxon>Planctomycetia</taxon>
        <taxon>Planctomycetales</taxon>
        <taxon>Planctomycetaceae</taxon>
        <taxon>Gimesia</taxon>
    </lineage>
</organism>
<dbReference type="Proteomes" id="UP000320421">
    <property type="component" value="Chromosome"/>
</dbReference>
<accession>A0A517PZ60</accession>
<dbReference type="InterPro" id="IPR006311">
    <property type="entry name" value="TAT_signal"/>
</dbReference>
<keyword evidence="3" id="KW-1185">Reference proteome</keyword>
<reference evidence="2 3" key="1">
    <citation type="submission" date="2019-02" db="EMBL/GenBank/DDBJ databases">
        <title>Deep-cultivation of Planctomycetes and their phenomic and genomic characterization uncovers novel biology.</title>
        <authorList>
            <person name="Wiegand S."/>
            <person name="Jogler M."/>
            <person name="Boedeker C."/>
            <person name="Pinto D."/>
            <person name="Vollmers J."/>
            <person name="Rivas-Marin E."/>
            <person name="Kohn T."/>
            <person name="Peeters S.H."/>
            <person name="Heuer A."/>
            <person name="Rast P."/>
            <person name="Oberbeckmann S."/>
            <person name="Bunk B."/>
            <person name="Jeske O."/>
            <person name="Meyerdierks A."/>
            <person name="Storesund J.E."/>
            <person name="Kallscheuer N."/>
            <person name="Luecker S."/>
            <person name="Lage O.M."/>
            <person name="Pohl T."/>
            <person name="Merkel B.J."/>
            <person name="Hornburger P."/>
            <person name="Mueller R.-W."/>
            <person name="Bruemmer F."/>
            <person name="Labrenz M."/>
            <person name="Spormann A.M."/>
            <person name="Op den Camp H."/>
            <person name="Overmann J."/>
            <person name="Amann R."/>
            <person name="Jetten M.S.M."/>
            <person name="Mascher T."/>
            <person name="Medema M.H."/>
            <person name="Devos D.P."/>
            <person name="Kaster A.-K."/>
            <person name="Ovreas L."/>
            <person name="Rohde M."/>
            <person name="Galperin M.Y."/>
            <person name="Jogler C."/>
        </authorList>
    </citation>
    <scope>NUCLEOTIDE SEQUENCE [LARGE SCALE GENOMIC DNA]</scope>
    <source>
        <strain evidence="2 3">HG66A1</strain>
    </source>
</reference>
<dbReference type="Gene3D" id="3.20.20.150">
    <property type="entry name" value="Divalent-metal-dependent TIM barrel enzymes"/>
    <property type="match status" value="1"/>
</dbReference>